<dbReference type="CDD" id="cd00778">
    <property type="entry name" value="ProRS_core_arch_euk"/>
    <property type="match status" value="1"/>
</dbReference>
<dbReference type="OrthoDB" id="1350766at2759"/>
<dbReference type="GO" id="GO:0005524">
    <property type="term" value="F:ATP binding"/>
    <property type="evidence" value="ECO:0007669"/>
    <property type="project" value="UniProtKB-KW"/>
</dbReference>
<dbReference type="AlphaFoldDB" id="T0L437"/>
<evidence type="ECO:0000256" key="7">
    <source>
        <dbReference type="ARBA" id="ARBA00022917"/>
    </source>
</evidence>
<dbReference type="InterPro" id="IPR004154">
    <property type="entry name" value="Anticodon-bd"/>
</dbReference>
<dbReference type="InterPro" id="IPR006195">
    <property type="entry name" value="aa-tRNA-synth_II"/>
</dbReference>
<keyword evidence="6" id="KW-0067">ATP-binding</keyword>
<dbReference type="SMART" id="SM00891">
    <property type="entry name" value="ERCC4"/>
    <property type="match status" value="1"/>
</dbReference>
<evidence type="ECO:0000256" key="5">
    <source>
        <dbReference type="ARBA" id="ARBA00022741"/>
    </source>
</evidence>
<dbReference type="SUPFAM" id="SSF47802">
    <property type="entry name" value="DNA polymerase beta, N-terminal domain-like"/>
    <property type="match status" value="1"/>
</dbReference>
<keyword evidence="8 12" id="KW-0030">Aminoacyl-tRNA synthetase</keyword>
<dbReference type="Gene3D" id="1.10.150.110">
    <property type="entry name" value="DNA polymerase beta, N-terminal domain-like"/>
    <property type="match status" value="1"/>
</dbReference>
<dbReference type="Gene3D" id="3.30.110.30">
    <property type="entry name" value="C-terminal domain of ProRS"/>
    <property type="match status" value="1"/>
</dbReference>
<dbReference type="Gene3D" id="3.40.50.800">
    <property type="entry name" value="Anticodon-binding domain"/>
    <property type="match status" value="1"/>
</dbReference>
<dbReference type="GO" id="GO:0003677">
    <property type="term" value="F:DNA binding"/>
    <property type="evidence" value="ECO:0007669"/>
    <property type="project" value="InterPro"/>
</dbReference>
<dbReference type="Gene3D" id="3.40.50.10130">
    <property type="match status" value="1"/>
</dbReference>
<dbReference type="InterPro" id="IPR036621">
    <property type="entry name" value="Anticodon-bd_dom_sf"/>
</dbReference>
<keyword evidence="5" id="KW-0547">Nucleotide-binding</keyword>
<evidence type="ECO:0000313" key="13">
    <source>
        <dbReference type="Proteomes" id="UP000053780"/>
    </source>
</evidence>
<dbReference type="GO" id="GO:0004827">
    <property type="term" value="F:proline-tRNA ligase activity"/>
    <property type="evidence" value="ECO:0007669"/>
    <property type="project" value="UniProtKB-EC"/>
</dbReference>
<dbReference type="EMBL" id="KE646936">
    <property type="protein sequence ID" value="EQB62257.1"/>
    <property type="molecule type" value="Genomic_DNA"/>
</dbReference>
<protein>
    <recommendedName>
        <fullName evidence="3">Proline--tRNA ligase</fullName>
        <ecNumber evidence="2">6.1.1.15</ecNumber>
    </recommendedName>
    <alternativeName>
        <fullName evidence="9">Prolyl-tRNA synthetase</fullName>
    </alternativeName>
</protein>
<evidence type="ECO:0000256" key="6">
    <source>
        <dbReference type="ARBA" id="ARBA00022840"/>
    </source>
</evidence>
<dbReference type="SUPFAM" id="SSF52954">
    <property type="entry name" value="Class II aaRS ABD-related"/>
    <property type="match status" value="1"/>
</dbReference>
<dbReference type="SUPFAM" id="SSF64586">
    <property type="entry name" value="C-terminal domain of ProRS"/>
    <property type="match status" value="1"/>
</dbReference>
<dbReference type="InterPro" id="IPR004499">
    <property type="entry name" value="Pro-tRNA-ligase_IIa_arc-type"/>
</dbReference>
<dbReference type="InterPro" id="IPR045864">
    <property type="entry name" value="aa-tRNA-synth_II/BPL/LPL"/>
</dbReference>
<dbReference type="GO" id="GO:0004518">
    <property type="term" value="F:nuclease activity"/>
    <property type="evidence" value="ECO:0007669"/>
    <property type="project" value="InterPro"/>
</dbReference>
<dbReference type="PROSITE" id="PS50862">
    <property type="entry name" value="AA_TRNA_LIGASE_II"/>
    <property type="match status" value="1"/>
</dbReference>
<keyword evidence="4" id="KW-0436">Ligase</keyword>
<dbReference type="VEuPathDB" id="MicrosporidiaDB:NAPIS_ORF00161"/>
<dbReference type="InterPro" id="IPR002314">
    <property type="entry name" value="aa-tRNA-synt_IIb"/>
</dbReference>
<dbReference type="InterPro" id="IPR017449">
    <property type="entry name" value="Pro-tRNA_synth_II"/>
</dbReference>
<dbReference type="SUPFAM" id="SSF52980">
    <property type="entry name" value="Restriction endonuclease-like"/>
    <property type="match status" value="1"/>
</dbReference>
<dbReference type="InterPro" id="IPR011335">
    <property type="entry name" value="Restrct_endonuc-II-like"/>
</dbReference>
<dbReference type="InterPro" id="IPR033721">
    <property type="entry name" value="ProRS_core_arch_euk"/>
</dbReference>
<dbReference type="Gene3D" id="3.30.930.10">
    <property type="entry name" value="Bira Bifunctional Protein, Domain 2"/>
    <property type="match status" value="2"/>
</dbReference>
<dbReference type="Pfam" id="PF02732">
    <property type="entry name" value="ERCC4"/>
    <property type="match status" value="1"/>
</dbReference>
<dbReference type="EC" id="6.1.1.15" evidence="2"/>
<gene>
    <name evidence="12" type="ORF">NAPIS_ORF00161</name>
</gene>
<dbReference type="FunFam" id="3.30.110.30:FF:000001">
    <property type="entry name" value="Bifunctional glutamate/proline--tRNA ligase"/>
    <property type="match status" value="1"/>
</dbReference>
<reference evidence="12 13" key="1">
    <citation type="journal article" date="2013" name="BMC Genomics">
        <title>Genome sequencing and comparative genomics of honey bee microsporidia, Nosema apis reveal novel insights into host-parasite interactions.</title>
        <authorList>
            <person name="Chen Yp."/>
            <person name="Pettis J.S."/>
            <person name="Zhao Y."/>
            <person name="Liu X."/>
            <person name="Tallon L.J."/>
            <person name="Sadzewicz L.D."/>
            <person name="Li R."/>
            <person name="Zheng H."/>
            <person name="Huang S."/>
            <person name="Zhang X."/>
            <person name="Hamilton M.C."/>
            <person name="Pernal S.F."/>
            <person name="Melathopoulos A.P."/>
            <person name="Yan X."/>
            <person name="Evans J.D."/>
        </authorList>
    </citation>
    <scope>NUCLEOTIDE SEQUENCE [LARGE SCALE GENOMIC DNA]</scope>
    <source>
        <strain evidence="12 13">BRL 01</strain>
    </source>
</reference>
<evidence type="ECO:0000256" key="1">
    <source>
        <dbReference type="ARBA" id="ARBA00008226"/>
    </source>
</evidence>
<dbReference type="GO" id="GO:0017101">
    <property type="term" value="C:aminoacyl-tRNA synthetase multienzyme complex"/>
    <property type="evidence" value="ECO:0007669"/>
    <property type="project" value="TreeGrafter"/>
</dbReference>
<accession>T0L437</accession>
<dbReference type="InterPro" id="IPR016061">
    <property type="entry name" value="Pro-tRNA_ligase_II_C"/>
</dbReference>
<dbReference type="InterPro" id="IPR047416">
    <property type="entry name" value="XPF_nuclease_Mus81"/>
</dbReference>
<dbReference type="FunFam" id="3.40.50.800:FF:000005">
    <property type="entry name" value="bifunctional glutamate/proline--tRNA ligase"/>
    <property type="match status" value="1"/>
</dbReference>
<dbReference type="HOGENOM" id="CLU_333725_0_0_1"/>
<dbReference type="GO" id="GO:0006302">
    <property type="term" value="P:double-strand break repair"/>
    <property type="evidence" value="ECO:0007669"/>
    <property type="project" value="UniProtKB-ARBA"/>
</dbReference>
<evidence type="ECO:0000256" key="9">
    <source>
        <dbReference type="ARBA" id="ARBA00029731"/>
    </source>
</evidence>
<dbReference type="PANTHER" id="PTHR43382">
    <property type="entry name" value="PROLYL-TRNA SYNTHETASE"/>
    <property type="match status" value="1"/>
</dbReference>
<dbReference type="Proteomes" id="UP000053780">
    <property type="component" value="Unassembled WGS sequence"/>
</dbReference>
<evidence type="ECO:0000256" key="3">
    <source>
        <dbReference type="ARBA" id="ARBA00019110"/>
    </source>
</evidence>
<evidence type="ECO:0000256" key="2">
    <source>
        <dbReference type="ARBA" id="ARBA00012831"/>
    </source>
</evidence>
<dbReference type="GO" id="GO:0005737">
    <property type="term" value="C:cytoplasm"/>
    <property type="evidence" value="ECO:0007669"/>
    <property type="project" value="InterPro"/>
</dbReference>
<comment type="similarity">
    <text evidence="1">Belongs to the class-II aminoacyl-tRNA synthetase family.</text>
</comment>
<organism evidence="12 13">
    <name type="scientific">Vairimorpha apis BRL 01</name>
    <dbReference type="NCBI Taxonomy" id="1037528"/>
    <lineage>
        <taxon>Eukaryota</taxon>
        <taxon>Fungi</taxon>
        <taxon>Fungi incertae sedis</taxon>
        <taxon>Microsporidia</taxon>
        <taxon>Nosematidae</taxon>
        <taxon>Vairimorpha</taxon>
    </lineage>
</organism>
<dbReference type="GO" id="GO:0006433">
    <property type="term" value="P:prolyl-tRNA aminoacylation"/>
    <property type="evidence" value="ECO:0007669"/>
    <property type="project" value="InterPro"/>
</dbReference>
<dbReference type="SUPFAM" id="SSF55681">
    <property type="entry name" value="Class II aaRS and biotin synthetases"/>
    <property type="match status" value="1"/>
</dbReference>
<dbReference type="InterPro" id="IPR027421">
    <property type="entry name" value="DNA_pol_lamdba_lyase_dom_sf"/>
</dbReference>
<dbReference type="FunFam" id="3.30.930.10:FF:000037">
    <property type="entry name" value="Proline--tRNA ligase"/>
    <property type="match status" value="1"/>
</dbReference>
<evidence type="ECO:0000313" key="12">
    <source>
        <dbReference type="EMBL" id="EQB62257.1"/>
    </source>
</evidence>
<proteinExistence type="inferred from homology"/>
<feature type="domain" description="Aminoacyl-transfer RNA synthetases class-II family profile" evidence="11">
    <location>
        <begin position="37"/>
        <end position="278"/>
    </location>
</feature>
<dbReference type="InterPro" id="IPR006166">
    <property type="entry name" value="ERCC4_domain"/>
</dbReference>
<evidence type="ECO:0000259" key="11">
    <source>
        <dbReference type="PROSITE" id="PS50862"/>
    </source>
</evidence>
<dbReference type="HAMAP" id="MF_01571">
    <property type="entry name" value="Pro_tRNA_synth_type3"/>
    <property type="match status" value="1"/>
</dbReference>
<evidence type="ECO:0000256" key="10">
    <source>
        <dbReference type="ARBA" id="ARBA00047671"/>
    </source>
</evidence>
<dbReference type="PANTHER" id="PTHR43382:SF2">
    <property type="entry name" value="BIFUNCTIONAL GLUTAMATE_PROLINE--TRNA LIGASE"/>
    <property type="match status" value="1"/>
</dbReference>
<dbReference type="SMART" id="SM00946">
    <property type="entry name" value="ProRS-C_1"/>
    <property type="match status" value="1"/>
</dbReference>
<dbReference type="CDD" id="cd00862">
    <property type="entry name" value="ProRS_anticodon_zinc"/>
    <property type="match status" value="1"/>
</dbReference>
<evidence type="ECO:0000256" key="8">
    <source>
        <dbReference type="ARBA" id="ARBA00023146"/>
    </source>
</evidence>
<evidence type="ECO:0000256" key="4">
    <source>
        <dbReference type="ARBA" id="ARBA00022598"/>
    </source>
</evidence>
<name>T0L437_9MICR</name>
<dbReference type="NCBIfam" id="TIGR00408">
    <property type="entry name" value="proS_fam_I"/>
    <property type="match status" value="1"/>
</dbReference>
<keyword evidence="13" id="KW-1185">Reference proteome</keyword>
<comment type="catalytic activity">
    <reaction evidence="10">
        <text>tRNA(Pro) + L-proline + ATP = L-prolyl-tRNA(Pro) + AMP + diphosphate</text>
        <dbReference type="Rhea" id="RHEA:14305"/>
        <dbReference type="Rhea" id="RHEA-COMP:9700"/>
        <dbReference type="Rhea" id="RHEA-COMP:9702"/>
        <dbReference type="ChEBI" id="CHEBI:30616"/>
        <dbReference type="ChEBI" id="CHEBI:33019"/>
        <dbReference type="ChEBI" id="CHEBI:60039"/>
        <dbReference type="ChEBI" id="CHEBI:78442"/>
        <dbReference type="ChEBI" id="CHEBI:78532"/>
        <dbReference type="ChEBI" id="CHEBI:456215"/>
        <dbReference type="EC" id="6.1.1.15"/>
    </reaction>
</comment>
<sequence>MKNQKFGLTVDKQENFAEWYTQVITKGEILDYYDVKGCYILRPNGQFIWTAIKKWFNKEIEKIDVDECSFPMLIPKSHLEKEKIHINDFSPEVAWITKCGDEEPTSETVFYPSFSKWIKSHRDLPLKLNQWCNILRWELRGTMPLLRSKEINWQEGHTAFLTKEEADEEVLYVLNLYYMMYRDLLAVPVIKGLKTENEKFAGADYTTTVEGYIPESGRGIQAATSHSLGQNFSKIFDIKIQNEDNKNEFVYQNSWGMTTRSIGIAIMLHSDNKGLVIPPWVSKIQVVIVPCGITIKTTKNEKENLMNQINEIYNILVESKIRAYVDDRHNVTAGFKFNHWEIRGVPLRLELGLRDIKKKEICVFQRHNNSKKIIKYEQESFSKTIKKNLQEIHDDLFKKAYEVQQKNIKYVENFEEFSKFLNDKCLLMTPWCENTKCEEEIKTRSILYKDDNVVLSGAKSLCIPFEAKKLENKTCIICNGKCKRYTLFGRINEIIIAKIQNLLDFAIKTNSKTKYLYKKIYEEIKNKQIPIFSKTQIKNINNVGPKISKILISHVESVLNEKIADLDTLEKYSLLLDENTYNNIKNRITLNRLSISNIMEENDSDISLVTVKNVNNNTYGLLKALWIEDGISKHRIIYLAKNYSSNDFDLTTKFSEMDTKKYFLTLEGQNLSNKIFKNTSIIKVEDNEIILLIDSREIKNRSYRSFFQKFFESKSVKYETRVLEVGDFTWIKNDEICDYIVERKCGSDFVSSIVDGRLKEQKSRLIKTGILNIFYIIENLKQKDFKNISLDYGSFCLTSLKMNGFIVIETENINETGDILLKINSSIQNQKECATKMTYGSFIEKSNKNNSLNQKN</sequence>
<dbReference type="Pfam" id="PF03129">
    <property type="entry name" value="HGTP_anticodon"/>
    <property type="match status" value="1"/>
</dbReference>
<keyword evidence="7" id="KW-0648">Protein biosynthesis</keyword>
<dbReference type="Pfam" id="PF09180">
    <property type="entry name" value="ProRS-C_1"/>
    <property type="match status" value="1"/>
</dbReference>
<dbReference type="CDD" id="cd20074">
    <property type="entry name" value="XPF_nuclease_Mus81"/>
    <property type="match status" value="1"/>
</dbReference>
<dbReference type="Pfam" id="PF00587">
    <property type="entry name" value="tRNA-synt_2b"/>
    <property type="match status" value="1"/>
</dbReference>